<organism evidence="4 5">
    <name type="scientific">Cannabis sativa</name>
    <name type="common">Hemp</name>
    <name type="synonym">Marijuana</name>
    <dbReference type="NCBI Taxonomy" id="3483"/>
    <lineage>
        <taxon>Eukaryota</taxon>
        <taxon>Viridiplantae</taxon>
        <taxon>Streptophyta</taxon>
        <taxon>Embryophyta</taxon>
        <taxon>Tracheophyta</taxon>
        <taxon>Spermatophyta</taxon>
        <taxon>Magnoliopsida</taxon>
        <taxon>eudicotyledons</taxon>
        <taxon>Gunneridae</taxon>
        <taxon>Pentapetalae</taxon>
        <taxon>rosids</taxon>
        <taxon>fabids</taxon>
        <taxon>Rosales</taxon>
        <taxon>Cannabaceae</taxon>
        <taxon>Cannabis</taxon>
    </lineage>
</organism>
<dbReference type="GO" id="GO:0005507">
    <property type="term" value="F:copper ion binding"/>
    <property type="evidence" value="ECO:0007669"/>
    <property type="project" value="InterPro"/>
</dbReference>
<comment type="caution">
    <text evidence="4">The sequence shown here is derived from an EMBL/GenBank/DDBJ whole genome shotgun (WGS) entry which is preliminary data.</text>
</comment>
<evidence type="ECO:0000313" key="4">
    <source>
        <dbReference type="EMBL" id="KAF4389602.1"/>
    </source>
</evidence>
<evidence type="ECO:0000256" key="1">
    <source>
        <dbReference type="ARBA" id="ARBA00010609"/>
    </source>
</evidence>
<dbReference type="Gene3D" id="2.60.40.420">
    <property type="entry name" value="Cupredoxins - blue copper proteins"/>
    <property type="match status" value="1"/>
</dbReference>
<proteinExistence type="inferred from homology"/>
<feature type="region of interest" description="Disordered" evidence="2">
    <location>
        <begin position="19"/>
        <end position="38"/>
    </location>
</feature>
<sequence length="188" mass="20808">MEIHREMVGQKLHGCAEAATVHRSTKSSESEVKSSTKTTTAYLQYKATSCKKGKPAPRPILPQLPAFNDTITTRAFTNGLRSLLKAGLPTKHEPLLHNGFRTTNKTPLFPRKPLKYRLPTKEYLESSPMNFLMFPSEDHPMHLHGYHFYIIGSGFSLINPQSDPARSLADALSSFCSPFPGFGNGSSS</sequence>
<name>A0A7J6H2W4_CANSA</name>
<dbReference type="AlphaFoldDB" id="A0A7J6H2W4"/>
<dbReference type="InterPro" id="IPR008972">
    <property type="entry name" value="Cupredoxin"/>
</dbReference>
<evidence type="ECO:0000259" key="3">
    <source>
        <dbReference type="Pfam" id="PF07731"/>
    </source>
</evidence>
<dbReference type="Proteomes" id="UP000525078">
    <property type="component" value="Unassembled WGS sequence"/>
</dbReference>
<dbReference type="PANTHER" id="PTHR11709:SF417">
    <property type="entry name" value="LACCASE-17"/>
    <property type="match status" value="1"/>
</dbReference>
<dbReference type="PANTHER" id="PTHR11709">
    <property type="entry name" value="MULTI-COPPER OXIDASE"/>
    <property type="match status" value="1"/>
</dbReference>
<protein>
    <recommendedName>
        <fullName evidence="3">Plastocyanin-like domain-containing protein</fullName>
    </recommendedName>
</protein>
<comment type="similarity">
    <text evidence="1">Belongs to the multicopper oxidase family.</text>
</comment>
<dbReference type="GO" id="GO:0016491">
    <property type="term" value="F:oxidoreductase activity"/>
    <property type="evidence" value="ECO:0007669"/>
    <property type="project" value="InterPro"/>
</dbReference>
<dbReference type="InterPro" id="IPR011706">
    <property type="entry name" value="Cu-oxidase_C"/>
</dbReference>
<dbReference type="Pfam" id="PF07731">
    <property type="entry name" value="Cu-oxidase_2"/>
    <property type="match status" value="1"/>
</dbReference>
<accession>A0A7J6H2W4</accession>
<dbReference type="InterPro" id="IPR045087">
    <property type="entry name" value="Cu-oxidase_fam"/>
</dbReference>
<feature type="domain" description="Plastocyanin-like" evidence="3">
    <location>
        <begin position="104"/>
        <end position="163"/>
    </location>
</feature>
<dbReference type="EMBL" id="JAATIP010000031">
    <property type="protein sequence ID" value="KAF4389602.1"/>
    <property type="molecule type" value="Genomic_DNA"/>
</dbReference>
<gene>
    <name evidence="4" type="ORF">F8388_009735</name>
</gene>
<reference evidence="4 5" key="1">
    <citation type="journal article" date="2020" name="bioRxiv">
        <title>Sequence and annotation of 42 cannabis genomes reveals extensive copy number variation in cannabinoid synthesis and pathogen resistance genes.</title>
        <authorList>
            <person name="Mckernan K.J."/>
            <person name="Helbert Y."/>
            <person name="Kane L.T."/>
            <person name="Ebling H."/>
            <person name="Zhang L."/>
            <person name="Liu B."/>
            <person name="Eaton Z."/>
            <person name="Mclaughlin S."/>
            <person name="Kingan S."/>
            <person name="Baybayan P."/>
            <person name="Concepcion G."/>
            <person name="Jordan M."/>
            <person name="Riva A."/>
            <person name="Barbazuk W."/>
            <person name="Harkins T."/>
        </authorList>
    </citation>
    <scope>NUCLEOTIDE SEQUENCE [LARGE SCALE GENOMIC DNA]</scope>
    <source>
        <strain evidence="5">cv. Jamaican Lion 4</strain>
        <tissue evidence="4">Leaf</tissue>
    </source>
</reference>
<evidence type="ECO:0000313" key="5">
    <source>
        <dbReference type="Proteomes" id="UP000525078"/>
    </source>
</evidence>
<evidence type="ECO:0000256" key="2">
    <source>
        <dbReference type="SAM" id="MobiDB-lite"/>
    </source>
</evidence>
<dbReference type="SUPFAM" id="SSF49503">
    <property type="entry name" value="Cupredoxins"/>
    <property type="match status" value="1"/>
</dbReference>